<evidence type="ECO:0000256" key="7">
    <source>
        <dbReference type="SAM" id="Coils"/>
    </source>
</evidence>
<evidence type="ECO:0000256" key="5">
    <source>
        <dbReference type="ARBA" id="ARBA00022777"/>
    </source>
</evidence>
<dbReference type="Proteomes" id="UP000279446">
    <property type="component" value="Unassembled WGS sequence"/>
</dbReference>
<dbReference type="PANTHER" id="PTHR34220">
    <property type="entry name" value="SENSOR HISTIDINE KINASE YPDA"/>
    <property type="match status" value="1"/>
</dbReference>
<dbReference type="Gene3D" id="3.30.565.10">
    <property type="entry name" value="Histidine kinase-like ATPase, C-terminal domain"/>
    <property type="match status" value="1"/>
</dbReference>
<dbReference type="SUPFAM" id="SSF55874">
    <property type="entry name" value="ATPase domain of HSP90 chaperone/DNA topoisomerase II/histidine kinase"/>
    <property type="match status" value="1"/>
</dbReference>
<evidence type="ECO:0000256" key="1">
    <source>
        <dbReference type="ARBA" id="ARBA00004651"/>
    </source>
</evidence>
<reference evidence="10 11" key="1">
    <citation type="submission" date="2018-12" db="EMBL/GenBank/DDBJ databases">
        <authorList>
            <person name="Sun L."/>
            <person name="Chen Z."/>
        </authorList>
    </citation>
    <scope>NUCLEOTIDE SEQUENCE [LARGE SCALE GENOMIC DNA]</scope>
    <source>
        <strain evidence="10 11">DSM 15890</strain>
    </source>
</reference>
<proteinExistence type="predicted"/>
<sequence>MMSNLDRMRSRIRKAGSVRTKLTLIIFIVAILPVCTLGFFSYHRSSKVVNEQFGSYGMYAVDQLKLHVDSNLRQMDQITGNILSYLIASSILVEDKAPSTFEQFVEERDFQNYISSLENSNIFNIAVITPSERVIGKNLINEESLTNSQFWSIESLNNDRHVMIHIPDYYSVPSNDYMISLLVPLKNSFGLPMGSKLLIDMKADTILSLIKSFERDTKSHLQIKDASGHSLLPTSSDYTSQHNDIVWSRSLDTEDWVVEARVPYATFYESSTVILKYSVFISGLAVFLGVIMASFFSIRFTMPIKKLAHSMRRFGEGDLLIRTPVMSSDELGFLSEAFNKMTEQIVELVNEISQTEKLKSDAELKILHYQINPHLLFNTLNSIQWKAKLAYQPEIQKMLQHLIVVLDGSFNFKQTLLPLTKEIEIARHFIEIQRFRYDDVFTFNLEVQPGLEHCLIPRMVFQPLLENIFFHGFRDGHGNIDMKIFEEKNKLYMVLEDDGMGVKTEHMKFIGSGQKVPNKQGGLGLRNVDERFKLHYGDVYGLSIESDRNKGTKVTLTWPKTVEIHSQSKF</sequence>
<dbReference type="EMBL" id="RZNY01000014">
    <property type="protein sequence ID" value="RUT44695.1"/>
    <property type="molecule type" value="Genomic_DNA"/>
</dbReference>
<dbReference type="Gene3D" id="6.10.340.10">
    <property type="match status" value="1"/>
</dbReference>
<evidence type="ECO:0000256" key="8">
    <source>
        <dbReference type="SAM" id="Phobius"/>
    </source>
</evidence>
<dbReference type="CDD" id="cd06225">
    <property type="entry name" value="HAMP"/>
    <property type="match status" value="1"/>
</dbReference>
<name>A0A433Y6Y3_9BACL</name>
<dbReference type="RefSeq" id="WP_127193301.1">
    <property type="nucleotide sequence ID" value="NZ_RZNY01000014.1"/>
</dbReference>
<gene>
    <name evidence="10" type="ORF">EJP82_17220</name>
</gene>
<dbReference type="Pfam" id="PF02518">
    <property type="entry name" value="HATPase_c"/>
    <property type="match status" value="1"/>
</dbReference>
<keyword evidence="8" id="KW-1133">Transmembrane helix</keyword>
<organism evidence="10 11">
    <name type="scientific">Paenibacillus anaericanus</name>
    <dbReference type="NCBI Taxonomy" id="170367"/>
    <lineage>
        <taxon>Bacteria</taxon>
        <taxon>Bacillati</taxon>
        <taxon>Bacillota</taxon>
        <taxon>Bacilli</taxon>
        <taxon>Bacillales</taxon>
        <taxon>Paenibacillaceae</taxon>
        <taxon>Paenibacillus</taxon>
    </lineage>
</organism>
<comment type="subcellular location">
    <subcellularLocation>
        <location evidence="1">Cell membrane</location>
        <topology evidence="1">Multi-pass membrane protein</topology>
    </subcellularLocation>
</comment>
<dbReference type="OrthoDB" id="9776552at2"/>
<evidence type="ECO:0000256" key="4">
    <source>
        <dbReference type="ARBA" id="ARBA00022679"/>
    </source>
</evidence>
<evidence type="ECO:0000256" key="3">
    <source>
        <dbReference type="ARBA" id="ARBA00022553"/>
    </source>
</evidence>
<dbReference type="SUPFAM" id="SSF158472">
    <property type="entry name" value="HAMP domain-like"/>
    <property type="match status" value="1"/>
</dbReference>
<dbReference type="Pfam" id="PF00672">
    <property type="entry name" value="HAMP"/>
    <property type="match status" value="1"/>
</dbReference>
<feature type="coiled-coil region" evidence="7">
    <location>
        <begin position="338"/>
        <end position="365"/>
    </location>
</feature>
<comment type="caution">
    <text evidence="10">The sequence shown here is derived from an EMBL/GenBank/DDBJ whole genome shotgun (WGS) entry which is preliminary data.</text>
</comment>
<dbReference type="PANTHER" id="PTHR34220:SF7">
    <property type="entry name" value="SENSOR HISTIDINE KINASE YPDA"/>
    <property type="match status" value="1"/>
</dbReference>
<evidence type="ECO:0000256" key="2">
    <source>
        <dbReference type="ARBA" id="ARBA00022475"/>
    </source>
</evidence>
<dbReference type="InterPro" id="IPR010559">
    <property type="entry name" value="Sig_transdc_His_kin_internal"/>
</dbReference>
<dbReference type="GO" id="GO:0000155">
    <property type="term" value="F:phosphorelay sensor kinase activity"/>
    <property type="evidence" value="ECO:0007669"/>
    <property type="project" value="InterPro"/>
</dbReference>
<keyword evidence="2" id="KW-1003">Cell membrane</keyword>
<dbReference type="SMART" id="SM00304">
    <property type="entry name" value="HAMP"/>
    <property type="match status" value="1"/>
</dbReference>
<dbReference type="Pfam" id="PF06580">
    <property type="entry name" value="His_kinase"/>
    <property type="match status" value="1"/>
</dbReference>
<dbReference type="InterPro" id="IPR050640">
    <property type="entry name" value="Bact_2-comp_sensor_kinase"/>
</dbReference>
<keyword evidence="11" id="KW-1185">Reference proteome</keyword>
<dbReference type="InterPro" id="IPR036890">
    <property type="entry name" value="HATPase_C_sf"/>
</dbReference>
<feature type="transmembrane region" description="Helical" evidence="8">
    <location>
        <begin position="277"/>
        <end position="302"/>
    </location>
</feature>
<evidence type="ECO:0000259" key="9">
    <source>
        <dbReference type="PROSITE" id="PS50885"/>
    </source>
</evidence>
<dbReference type="GO" id="GO:0005886">
    <property type="term" value="C:plasma membrane"/>
    <property type="evidence" value="ECO:0007669"/>
    <property type="project" value="UniProtKB-SubCell"/>
</dbReference>
<dbReference type="AlphaFoldDB" id="A0A433Y6Y3"/>
<evidence type="ECO:0000313" key="11">
    <source>
        <dbReference type="Proteomes" id="UP000279446"/>
    </source>
</evidence>
<keyword evidence="4" id="KW-0808">Transferase</keyword>
<feature type="domain" description="HAMP" evidence="9">
    <location>
        <begin position="298"/>
        <end position="350"/>
    </location>
</feature>
<keyword evidence="7" id="KW-0175">Coiled coil</keyword>
<feature type="transmembrane region" description="Helical" evidence="8">
    <location>
        <begin position="21"/>
        <end position="42"/>
    </location>
</feature>
<evidence type="ECO:0000256" key="6">
    <source>
        <dbReference type="ARBA" id="ARBA00023136"/>
    </source>
</evidence>
<protein>
    <submittedName>
        <fullName evidence="10">Sensor histidine kinase</fullName>
    </submittedName>
</protein>
<keyword evidence="8" id="KW-0812">Transmembrane</keyword>
<dbReference type="PROSITE" id="PS50885">
    <property type="entry name" value="HAMP"/>
    <property type="match status" value="1"/>
</dbReference>
<dbReference type="InterPro" id="IPR003594">
    <property type="entry name" value="HATPase_dom"/>
</dbReference>
<keyword evidence="5 10" id="KW-0418">Kinase</keyword>
<evidence type="ECO:0000313" key="10">
    <source>
        <dbReference type="EMBL" id="RUT44695.1"/>
    </source>
</evidence>
<keyword evidence="6 8" id="KW-0472">Membrane</keyword>
<keyword evidence="3" id="KW-0597">Phosphoprotein</keyword>
<accession>A0A433Y6Y3</accession>
<dbReference type="InterPro" id="IPR003660">
    <property type="entry name" value="HAMP_dom"/>
</dbReference>